<dbReference type="AlphaFoldDB" id="A0A1Z4JB67"/>
<feature type="transmembrane region" description="Helical" evidence="5">
    <location>
        <begin position="139"/>
        <end position="157"/>
    </location>
</feature>
<dbReference type="Proteomes" id="UP000217895">
    <property type="component" value="Chromosome"/>
</dbReference>
<evidence type="ECO:0000313" key="7">
    <source>
        <dbReference type="EMBL" id="BAY53992.1"/>
    </source>
</evidence>
<comment type="subcellular location">
    <subcellularLocation>
        <location evidence="1">Membrane</location>
        <topology evidence="1">Multi-pass membrane protein</topology>
    </subcellularLocation>
</comment>
<feature type="transmembrane region" description="Helical" evidence="5">
    <location>
        <begin position="25"/>
        <end position="44"/>
    </location>
</feature>
<reference evidence="7 8" key="1">
    <citation type="submission" date="2017-06" db="EMBL/GenBank/DDBJ databases">
        <title>Genome sequencing of cyanobaciteial culture collection at National Institute for Environmental Studies (NIES).</title>
        <authorList>
            <person name="Hirose Y."/>
            <person name="Shimura Y."/>
            <person name="Fujisawa T."/>
            <person name="Nakamura Y."/>
            <person name="Kawachi M."/>
        </authorList>
    </citation>
    <scope>NUCLEOTIDE SEQUENCE [LARGE SCALE GENOMIC DNA]</scope>
    <source>
        <strain evidence="7 8">NIES-2135</strain>
    </source>
</reference>
<evidence type="ECO:0000259" key="6">
    <source>
        <dbReference type="Pfam" id="PF07291"/>
    </source>
</evidence>
<evidence type="ECO:0000256" key="1">
    <source>
        <dbReference type="ARBA" id="ARBA00004141"/>
    </source>
</evidence>
<keyword evidence="8" id="KW-1185">Reference proteome</keyword>
<dbReference type="InterPro" id="IPR009908">
    <property type="entry name" value="Methylamine_util_MauE"/>
</dbReference>
<dbReference type="GO" id="GO:0030416">
    <property type="term" value="P:methylamine metabolic process"/>
    <property type="evidence" value="ECO:0007669"/>
    <property type="project" value="InterPro"/>
</dbReference>
<evidence type="ECO:0000256" key="4">
    <source>
        <dbReference type="ARBA" id="ARBA00023136"/>
    </source>
</evidence>
<dbReference type="EMBL" id="AP018203">
    <property type="protein sequence ID" value="BAY53992.1"/>
    <property type="molecule type" value="Genomic_DNA"/>
</dbReference>
<evidence type="ECO:0000256" key="3">
    <source>
        <dbReference type="ARBA" id="ARBA00022989"/>
    </source>
</evidence>
<evidence type="ECO:0000313" key="8">
    <source>
        <dbReference type="Proteomes" id="UP000217895"/>
    </source>
</evidence>
<feature type="transmembrane region" description="Helical" evidence="5">
    <location>
        <begin position="103"/>
        <end position="123"/>
    </location>
</feature>
<proteinExistence type="predicted"/>
<feature type="domain" description="Methylamine utilisation protein MauE" evidence="6">
    <location>
        <begin position="22"/>
        <end position="120"/>
    </location>
</feature>
<organism evidence="7 8">
    <name type="scientific">Leptolyngbya boryana NIES-2135</name>
    <dbReference type="NCBI Taxonomy" id="1973484"/>
    <lineage>
        <taxon>Bacteria</taxon>
        <taxon>Bacillati</taxon>
        <taxon>Cyanobacteriota</taxon>
        <taxon>Cyanophyceae</taxon>
        <taxon>Leptolyngbyales</taxon>
        <taxon>Leptolyngbyaceae</taxon>
        <taxon>Leptolyngbya group</taxon>
        <taxon>Leptolyngbya</taxon>
    </lineage>
</organism>
<evidence type="ECO:0000256" key="2">
    <source>
        <dbReference type="ARBA" id="ARBA00022692"/>
    </source>
</evidence>
<keyword evidence="2 5" id="KW-0812">Transmembrane</keyword>
<feature type="transmembrane region" description="Helical" evidence="5">
    <location>
        <begin position="64"/>
        <end position="83"/>
    </location>
</feature>
<dbReference type="Pfam" id="PF07291">
    <property type="entry name" value="MauE"/>
    <property type="match status" value="1"/>
</dbReference>
<protein>
    <recommendedName>
        <fullName evidence="6">Methylamine utilisation protein MauE domain-containing protein</fullName>
    </recommendedName>
</protein>
<sequence length="165" mass="18762">MILDTHTQPGLRSEQRLFRQSVTTMRFLLGLFFVLSGIANYLYFNAPGGFFETVTQLKLKLWGWGFEGIGPLPLIIALPYAYLLPLTEMIVGVSFMINRFVRWTGIVMMLMLFSFIIAFGLIGPDGLIPNNQGNWDKNVFMLIGAWICAAYDHYLVARREKSGEL</sequence>
<gene>
    <name evidence="7" type="ORF">NIES2135_08050</name>
</gene>
<dbReference type="GO" id="GO:0016020">
    <property type="term" value="C:membrane"/>
    <property type="evidence" value="ECO:0007669"/>
    <property type="project" value="UniProtKB-SubCell"/>
</dbReference>
<keyword evidence="3 5" id="KW-1133">Transmembrane helix</keyword>
<name>A0A1Z4JB67_LEPBY</name>
<keyword evidence="4 5" id="KW-0472">Membrane</keyword>
<accession>A0A1Z4JB67</accession>
<evidence type="ECO:0000256" key="5">
    <source>
        <dbReference type="SAM" id="Phobius"/>
    </source>
</evidence>